<evidence type="ECO:0000313" key="1">
    <source>
        <dbReference type="EMBL" id="KDR67198.1"/>
    </source>
</evidence>
<name>A0A067SKA2_GALM3</name>
<dbReference type="GO" id="GO:0004089">
    <property type="term" value="F:carbonate dehydratase activity"/>
    <property type="evidence" value="ECO:0007669"/>
    <property type="project" value="InterPro"/>
</dbReference>
<keyword evidence="2" id="KW-1185">Reference proteome</keyword>
<dbReference type="HOGENOM" id="CLU_1627168_0_0_1"/>
<dbReference type="OrthoDB" id="10248475at2759"/>
<protein>
    <submittedName>
        <fullName evidence="1">Uncharacterized protein</fullName>
    </submittedName>
</protein>
<accession>A0A067SKA2</accession>
<dbReference type="GO" id="GO:0008270">
    <property type="term" value="F:zinc ion binding"/>
    <property type="evidence" value="ECO:0007669"/>
    <property type="project" value="InterPro"/>
</dbReference>
<gene>
    <name evidence="1" type="ORF">GALMADRAFT_1131106</name>
</gene>
<reference evidence="2" key="1">
    <citation type="journal article" date="2014" name="Proc. Natl. Acad. Sci. U.S.A.">
        <title>Extensive sampling of basidiomycete genomes demonstrates inadequacy of the white-rot/brown-rot paradigm for wood decay fungi.</title>
        <authorList>
            <person name="Riley R."/>
            <person name="Salamov A.A."/>
            <person name="Brown D.W."/>
            <person name="Nagy L.G."/>
            <person name="Floudas D."/>
            <person name="Held B.W."/>
            <person name="Levasseur A."/>
            <person name="Lombard V."/>
            <person name="Morin E."/>
            <person name="Otillar R."/>
            <person name="Lindquist E.A."/>
            <person name="Sun H."/>
            <person name="LaButti K.M."/>
            <person name="Schmutz J."/>
            <person name="Jabbour D."/>
            <person name="Luo H."/>
            <person name="Baker S.E."/>
            <person name="Pisabarro A.G."/>
            <person name="Walton J.D."/>
            <person name="Blanchette R.A."/>
            <person name="Henrissat B."/>
            <person name="Martin F."/>
            <person name="Cullen D."/>
            <person name="Hibbett D.S."/>
            <person name="Grigoriev I.V."/>
        </authorList>
    </citation>
    <scope>NUCLEOTIDE SEQUENCE [LARGE SCALE GENOMIC DNA]</scope>
    <source>
        <strain evidence="2">CBS 339.88</strain>
    </source>
</reference>
<proteinExistence type="predicted"/>
<dbReference type="SUPFAM" id="SSF53056">
    <property type="entry name" value="beta-carbonic anhydrase, cab"/>
    <property type="match status" value="1"/>
</dbReference>
<organism evidence="1 2">
    <name type="scientific">Galerina marginata (strain CBS 339.88)</name>
    <dbReference type="NCBI Taxonomy" id="685588"/>
    <lineage>
        <taxon>Eukaryota</taxon>
        <taxon>Fungi</taxon>
        <taxon>Dikarya</taxon>
        <taxon>Basidiomycota</taxon>
        <taxon>Agaricomycotina</taxon>
        <taxon>Agaricomycetes</taxon>
        <taxon>Agaricomycetidae</taxon>
        <taxon>Agaricales</taxon>
        <taxon>Agaricineae</taxon>
        <taxon>Strophariaceae</taxon>
        <taxon>Galerina</taxon>
    </lineage>
</organism>
<dbReference type="AlphaFoldDB" id="A0A067SKA2"/>
<dbReference type="Gene3D" id="3.40.1050.10">
    <property type="entry name" value="Carbonic anhydrase"/>
    <property type="match status" value="1"/>
</dbReference>
<dbReference type="Proteomes" id="UP000027222">
    <property type="component" value="Unassembled WGS sequence"/>
</dbReference>
<dbReference type="EMBL" id="KL142417">
    <property type="protein sequence ID" value="KDR67198.1"/>
    <property type="molecule type" value="Genomic_DNA"/>
</dbReference>
<sequence length="163" mass="17731">MYSSGFLPSKLTSRTAAQFCSSGTSRTCPTGLQGNSSVQPLNHKASRGLPKGIKPIFPPIFCQHMHVSAAHRMPFTQPSSRGQPRFPFPFLPVSCPAPASLGPRRTKMICSHKQFASDLSELFQGNLQYMATMSEDNPGLLATLAIEGQKPPFMLVDCSDSSW</sequence>
<evidence type="ECO:0000313" key="2">
    <source>
        <dbReference type="Proteomes" id="UP000027222"/>
    </source>
</evidence>
<dbReference type="InterPro" id="IPR036874">
    <property type="entry name" value="Carbonic_anhydrase_sf"/>
</dbReference>